<feature type="chain" id="PRO_5044743480" evidence="5">
    <location>
        <begin position="33"/>
        <end position="375"/>
    </location>
</feature>
<keyword evidence="3 5" id="KW-0732">Signal</keyword>
<reference evidence="6 7" key="1">
    <citation type="submission" date="2024-09" db="EMBL/GenBank/DDBJ databases">
        <title>Chromosome-scale assembly of Riccia fluitans.</title>
        <authorList>
            <person name="Paukszto L."/>
            <person name="Sawicki J."/>
            <person name="Karawczyk K."/>
            <person name="Piernik-Szablinska J."/>
            <person name="Szczecinska M."/>
            <person name="Mazdziarz M."/>
        </authorList>
    </citation>
    <scope>NUCLEOTIDE SEQUENCE [LARGE SCALE GENOMIC DNA]</scope>
    <source>
        <strain evidence="6">Rf_01</strain>
        <tissue evidence="6">Aerial parts of the thallus</tissue>
    </source>
</reference>
<sequence>MAAISSMCQLKCRKLVGVLILLMCSIAHYVDARIPSQFAQKPAAPEEESREVVVLSIESAKDQLQKIQNPSTSFLAQPGGTRKLSFLVPSPAVILPYHNGVILSGAQEIEVYIIWYGTFSAAQKGPIVDFFSSFSSPGTAETLSPSVASWWKVTSGYKDSAGLPVSPTVKLAGQQELDYVMGKALKDSDIQSMVVNSLAIFPVNYNAMYLVLTADDVTVGDFCKSSCGSHWATTPSPTTKGQQLPFAWVGNSASQCPGFCAWPYAKPTYGPQDEPLVAPNGDVGVDGMIITIGQILAGVATNPFDTGFYDGDASAPVEASTACTGIYGVGAFPGYPGQLLVDPITRASYNANGANGRQFLLPALWDPVTLACLSP</sequence>
<keyword evidence="2" id="KW-0964">Secreted</keyword>
<evidence type="ECO:0000313" key="6">
    <source>
        <dbReference type="EMBL" id="KAL2611514.1"/>
    </source>
</evidence>
<evidence type="ECO:0000256" key="4">
    <source>
        <dbReference type="ARBA" id="ARBA00023591"/>
    </source>
</evidence>
<keyword evidence="7" id="KW-1185">Reference proteome</keyword>
<comment type="subcellular location">
    <subcellularLocation>
        <location evidence="1">Secreted</location>
    </subcellularLocation>
</comment>
<protein>
    <submittedName>
        <fullName evidence="6">Uncharacterized protein</fullName>
    </submittedName>
</protein>
<feature type="signal peptide" evidence="5">
    <location>
        <begin position="1"/>
        <end position="32"/>
    </location>
</feature>
<dbReference type="PANTHER" id="PTHR31279:SF58">
    <property type="entry name" value="PROTEIN EXORDIUM-LIKE 2"/>
    <property type="match status" value="1"/>
</dbReference>
<dbReference type="Proteomes" id="UP001605036">
    <property type="component" value="Unassembled WGS sequence"/>
</dbReference>
<evidence type="ECO:0000256" key="3">
    <source>
        <dbReference type="ARBA" id="ARBA00022729"/>
    </source>
</evidence>
<dbReference type="EMBL" id="JBHFFA010000007">
    <property type="protein sequence ID" value="KAL2611514.1"/>
    <property type="molecule type" value="Genomic_DNA"/>
</dbReference>
<name>A0ABD1XRC7_9MARC</name>
<dbReference type="AlphaFoldDB" id="A0ABD1XRC7"/>
<comment type="caution">
    <text evidence="6">The sequence shown here is derived from an EMBL/GenBank/DDBJ whole genome shotgun (WGS) entry which is preliminary data.</text>
</comment>
<dbReference type="InterPro" id="IPR006766">
    <property type="entry name" value="EXORDIUM-like"/>
</dbReference>
<dbReference type="Pfam" id="PF04674">
    <property type="entry name" value="Phi_1"/>
    <property type="match status" value="1"/>
</dbReference>
<accession>A0ABD1XRC7</accession>
<proteinExistence type="inferred from homology"/>
<dbReference type="PANTHER" id="PTHR31279">
    <property type="entry name" value="PROTEIN EXORDIUM-LIKE 5"/>
    <property type="match status" value="1"/>
</dbReference>
<organism evidence="6 7">
    <name type="scientific">Riccia fluitans</name>
    <dbReference type="NCBI Taxonomy" id="41844"/>
    <lineage>
        <taxon>Eukaryota</taxon>
        <taxon>Viridiplantae</taxon>
        <taxon>Streptophyta</taxon>
        <taxon>Embryophyta</taxon>
        <taxon>Marchantiophyta</taxon>
        <taxon>Marchantiopsida</taxon>
        <taxon>Marchantiidae</taxon>
        <taxon>Marchantiales</taxon>
        <taxon>Ricciaceae</taxon>
        <taxon>Riccia</taxon>
    </lineage>
</organism>
<dbReference type="GO" id="GO:0005576">
    <property type="term" value="C:extracellular region"/>
    <property type="evidence" value="ECO:0007669"/>
    <property type="project" value="UniProtKB-SubCell"/>
</dbReference>
<evidence type="ECO:0000256" key="5">
    <source>
        <dbReference type="SAM" id="SignalP"/>
    </source>
</evidence>
<evidence type="ECO:0000313" key="7">
    <source>
        <dbReference type="Proteomes" id="UP001605036"/>
    </source>
</evidence>
<comment type="similarity">
    <text evidence="4">Belongs to the EXORDIUM family.</text>
</comment>
<evidence type="ECO:0000256" key="1">
    <source>
        <dbReference type="ARBA" id="ARBA00004613"/>
    </source>
</evidence>
<gene>
    <name evidence="6" type="ORF">R1flu_023206</name>
</gene>
<evidence type="ECO:0000256" key="2">
    <source>
        <dbReference type="ARBA" id="ARBA00022525"/>
    </source>
</evidence>